<evidence type="ECO:0000256" key="4">
    <source>
        <dbReference type="ARBA" id="ARBA00022475"/>
    </source>
</evidence>
<name>V9HLY3_9NEIS</name>
<dbReference type="eggNOG" id="COG4591">
    <property type="taxonomic scope" value="Bacteria"/>
</dbReference>
<reference evidence="11 12" key="2">
    <citation type="submission" date="2011-10" db="EMBL/GenBank/DDBJ databases">
        <title>The Genome Sequence of Simonsiella muelleri ATCC 29453.</title>
        <authorList>
            <consortium name="The Broad Institute Genome Sequencing Platform"/>
            <consortium name="The Broad Institute Genome Sequencing Center for Infectious Disease"/>
            <person name="Earl A."/>
            <person name="Ward D."/>
            <person name="Feldgarden M."/>
            <person name="Gevers D."/>
            <person name="Izard J."/>
            <person name="Baranova O.V."/>
            <person name="Blanton J.M."/>
            <person name="Tanner A.C."/>
            <person name="Dewhirst F."/>
            <person name="Young S.K."/>
            <person name="Zeng Q."/>
            <person name="Gargeya S."/>
            <person name="Fitzgerald M."/>
            <person name="Haas B."/>
            <person name="Abouelleil A."/>
            <person name="Alvarado L."/>
            <person name="Arachchi H.M."/>
            <person name="Berlin A."/>
            <person name="Brown A."/>
            <person name="Chapman S.B."/>
            <person name="Chen Z."/>
            <person name="Dunbar C."/>
            <person name="Freedman E."/>
            <person name="Gearin G."/>
            <person name="Goldberg J."/>
            <person name="Griggs A."/>
            <person name="Gujja S."/>
            <person name="Heiman D."/>
            <person name="Howarth C."/>
            <person name="Larson L."/>
            <person name="Lui A."/>
            <person name="MacDonald P.J.P."/>
            <person name="Montmayeur A."/>
            <person name="Murphy C."/>
            <person name="Neiman D."/>
            <person name="Pearson M."/>
            <person name="Priest M."/>
            <person name="Roberts A."/>
            <person name="Saif S."/>
            <person name="Shea T."/>
            <person name="Shenoy N."/>
            <person name="Sisk P."/>
            <person name="Stolte C."/>
            <person name="Sykes S."/>
            <person name="Wortman J."/>
            <person name="Nusbaum C."/>
            <person name="Birren B."/>
        </authorList>
    </citation>
    <scope>NUCLEOTIDE SEQUENCE [LARGE SCALE GENOMIC DNA]</scope>
    <source>
        <strain evidence="11 12">ATCC 29453</strain>
    </source>
</reference>
<protein>
    <submittedName>
        <fullName evidence="11">LolC/E family lipoprotein releasing system, transmembrane protein</fullName>
    </submittedName>
</protein>
<evidence type="ECO:0000256" key="2">
    <source>
        <dbReference type="ARBA" id="ARBA00005236"/>
    </source>
</evidence>
<evidence type="ECO:0000256" key="1">
    <source>
        <dbReference type="ARBA" id="ARBA00004651"/>
    </source>
</evidence>
<evidence type="ECO:0000256" key="3">
    <source>
        <dbReference type="ARBA" id="ARBA00022448"/>
    </source>
</evidence>
<keyword evidence="3" id="KW-0813">Transport</keyword>
<evidence type="ECO:0000256" key="7">
    <source>
        <dbReference type="ARBA" id="ARBA00023136"/>
    </source>
</evidence>
<dbReference type="STRING" id="641147.HMPREF9021_01364"/>
<evidence type="ECO:0000313" key="11">
    <source>
        <dbReference type="EMBL" id="EFG30758.1"/>
    </source>
</evidence>
<reference evidence="11 12" key="1">
    <citation type="submission" date="2010-03" db="EMBL/GenBank/DDBJ databases">
        <authorList>
            <consortium name="The Broad Institute Genome Sequencing Platform"/>
            <person name="Ward D."/>
            <person name="Earl A."/>
            <person name="Feldgarden M."/>
            <person name="Gevers D."/>
            <person name="Young S."/>
            <person name="Zeng Q."/>
            <person name="Koehrsen M."/>
            <person name="Alvarado L."/>
            <person name="Berlin A.M."/>
            <person name="Borenstein D."/>
            <person name="Chapman S.B."/>
            <person name="Chen Z."/>
            <person name="Engels R."/>
            <person name="Freedman E."/>
            <person name="Gellesch M."/>
            <person name="Goldberg J."/>
            <person name="Griggs A."/>
            <person name="Gujja S."/>
            <person name="Heilman E.R."/>
            <person name="Heiman D.I."/>
            <person name="Hepburn T.A."/>
            <person name="Howarth C."/>
            <person name="Jen D."/>
            <person name="Larson L."/>
            <person name="Mehta T."/>
            <person name="Park D."/>
            <person name="Pearson M."/>
            <person name="Richards J."/>
            <person name="Roberts A."/>
            <person name="Saif S."/>
            <person name="Shea T.D."/>
            <person name="Shenoy N."/>
            <person name="Sisk P."/>
            <person name="Stolte C."/>
            <person name="Sykes S.N."/>
            <person name="Walk T."/>
            <person name="White J."/>
            <person name="Yandava C."/>
            <person name="Izard J."/>
            <person name="Baranova O.V."/>
            <person name="Blanton J.M."/>
            <person name="Tanner A.C."/>
            <person name="Dewhirst F."/>
            <person name="Haas B."/>
            <person name="Nusbaum C."/>
            <person name="Birren B."/>
        </authorList>
    </citation>
    <scope>NUCLEOTIDE SEQUENCE [LARGE SCALE GENOMIC DNA]</scope>
    <source>
        <strain evidence="11 12">ATCC 29453</strain>
    </source>
</reference>
<sequence length="415" mass="45068">MGLETWIGLRYLRAKKRSGFMSFISMISMVGITLGVVVLILVLSVVNGFQKEIRGQLLNIAPHAEIGYIQTEENDTWQNLQKLVVDKKGVISTAPYVAGQALLASSGEVRGAQIRGILPDMETKVVDYGNKMVSGSFNDLKDDEFGIILGSGLAESIGAEKGGKITIITPEGNVTPAGVVPRLKQFNVVGIVKTGVDEADSSLAITHLADAQKLYRLGNEGVALRLRLADPQNAPAFMSEIVPKDLLDKIWVRNWTDNNRSYFNAVEMEKRLLTLLLTCIIVVAVFNLVSSLVMAVTEKQSDIAILRTLGMSPRGVMKIFIVQGMVAGILGTFFGVIFGLLLAWKIGTIVSFVEQIFGVHFVASQVYFINYLPSDIQAADVIGVAVISLILSFLATIYPSLSAAKTQPAEALRYE</sequence>
<comment type="caution">
    <text evidence="11">The sequence shown here is derived from an EMBL/GenBank/DDBJ whole genome shotgun (WGS) entry which is preliminary data.</text>
</comment>
<dbReference type="OrthoDB" id="9808461at2"/>
<organism evidence="11 12">
    <name type="scientific">Simonsiella muelleri ATCC 29453</name>
    <dbReference type="NCBI Taxonomy" id="641147"/>
    <lineage>
        <taxon>Bacteria</taxon>
        <taxon>Pseudomonadati</taxon>
        <taxon>Pseudomonadota</taxon>
        <taxon>Betaproteobacteria</taxon>
        <taxon>Neisseriales</taxon>
        <taxon>Neisseriaceae</taxon>
        <taxon>Simonsiella</taxon>
    </lineage>
</organism>
<dbReference type="PANTHER" id="PTHR30489:SF0">
    <property type="entry name" value="LIPOPROTEIN-RELEASING SYSTEM TRANSMEMBRANE PROTEIN LOLE"/>
    <property type="match status" value="1"/>
</dbReference>
<keyword evidence="12" id="KW-1185">Reference proteome</keyword>
<dbReference type="InterPro" id="IPR051447">
    <property type="entry name" value="Lipoprotein-release_system"/>
</dbReference>
<evidence type="ECO:0000256" key="6">
    <source>
        <dbReference type="ARBA" id="ARBA00022989"/>
    </source>
</evidence>
<dbReference type="RefSeq" id="WP_002642540.1">
    <property type="nucleotide sequence ID" value="NZ_CP019448.1"/>
</dbReference>
<keyword evidence="5 8" id="KW-0812">Transmembrane</keyword>
<keyword evidence="6 8" id="KW-1133">Transmembrane helix</keyword>
<feature type="domain" description="MacB-like periplasmic core" evidence="10">
    <location>
        <begin position="25"/>
        <end position="241"/>
    </location>
</feature>
<feature type="transmembrane region" description="Helical" evidence="8">
    <location>
        <begin position="349"/>
        <end position="369"/>
    </location>
</feature>
<dbReference type="Pfam" id="PF12704">
    <property type="entry name" value="MacB_PCD"/>
    <property type="match status" value="1"/>
</dbReference>
<dbReference type="KEGG" id="smur:BWP33_06740"/>
<dbReference type="InterPro" id="IPR025857">
    <property type="entry name" value="MacB_PCD"/>
</dbReference>
<dbReference type="EMBL" id="ADCY02000046">
    <property type="protein sequence ID" value="EFG30758.1"/>
    <property type="molecule type" value="Genomic_DNA"/>
</dbReference>
<dbReference type="NCBIfam" id="TIGR02212">
    <property type="entry name" value="lolCE"/>
    <property type="match status" value="1"/>
</dbReference>
<evidence type="ECO:0000313" key="12">
    <source>
        <dbReference type="Proteomes" id="UP000017813"/>
    </source>
</evidence>
<evidence type="ECO:0000256" key="5">
    <source>
        <dbReference type="ARBA" id="ARBA00022692"/>
    </source>
</evidence>
<evidence type="ECO:0000259" key="9">
    <source>
        <dbReference type="Pfam" id="PF02687"/>
    </source>
</evidence>
<comment type="similarity">
    <text evidence="2">Belongs to the ABC-4 integral membrane protein family. LolC/E subfamily.</text>
</comment>
<keyword evidence="4" id="KW-1003">Cell membrane</keyword>
<keyword evidence="11" id="KW-0449">Lipoprotein</keyword>
<feature type="transmembrane region" description="Helical" evidence="8">
    <location>
        <begin position="381"/>
        <end position="401"/>
    </location>
</feature>
<evidence type="ECO:0000259" key="10">
    <source>
        <dbReference type="Pfam" id="PF12704"/>
    </source>
</evidence>
<evidence type="ECO:0000256" key="8">
    <source>
        <dbReference type="SAM" id="Phobius"/>
    </source>
</evidence>
<dbReference type="AlphaFoldDB" id="V9HLY3"/>
<dbReference type="InterPro" id="IPR003838">
    <property type="entry name" value="ABC3_permease_C"/>
</dbReference>
<feature type="transmembrane region" description="Helical" evidence="8">
    <location>
        <begin position="20"/>
        <end position="46"/>
    </location>
</feature>
<dbReference type="HOGENOM" id="CLU_000604_8_1_4"/>
<gene>
    <name evidence="11" type="ORF">HMPREF9021_01364</name>
</gene>
<feature type="transmembrane region" description="Helical" evidence="8">
    <location>
        <begin position="272"/>
        <end position="296"/>
    </location>
</feature>
<comment type="subcellular location">
    <subcellularLocation>
        <location evidence="1">Cell membrane</location>
        <topology evidence="1">Multi-pass membrane protein</topology>
    </subcellularLocation>
</comment>
<proteinExistence type="inferred from homology"/>
<dbReference type="InterPro" id="IPR011925">
    <property type="entry name" value="LolCE_TM"/>
</dbReference>
<feature type="domain" description="ABC3 transporter permease C-terminal" evidence="9">
    <location>
        <begin position="276"/>
        <end position="408"/>
    </location>
</feature>
<dbReference type="GO" id="GO:0042953">
    <property type="term" value="P:lipoprotein transport"/>
    <property type="evidence" value="ECO:0007669"/>
    <property type="project" value="InterPro"/>
</dbReference>
<dbReference type="GO" id="GO:0098797">
    <property type="term" value="C:plasma membrane protein complex"/>
    <property type="evidence" value="ECO:0007669"/>
    <property type="project" value="TreeGrafter"/>
</dbReference>
<accession>V9HLY3</accession>
<feature type="transmembrane region" description="Helical" evidence="8">
    <location>
        <begin position="316"/>
        <end position="342"/>
    </location>
</feature>
<dbReference type="Proteomes" id="UP000017813">
    <property type="component" value="Unassembled WGS sequence"/>
</dbReference>
<dbReference type="Pfam" id="PF02687">
    <property type="entry name" value="FtsX"/>
    <property type="match status" value="1"/>
</dbReference>
<dbReference type="GO" id="GO:0044874">
    <property type="term" value="P:lipoprotein localization to outer membrane"/>
    <property type="evidence" value="ECO:0007669"/>
    <property type="project" value="TreeGrafter"/>
</dbReference>
<dbReference type="PANTHER" id="PTHR30489">
    <property type="entry name" value="LIPOPROTEIN-RELEASING SYSTEM TRANSMEMBRANE PROTEIN LOLE"/>
    <property type="match status" value="1"/>
</dbReference>
<keyword evidence="7 8" id="KW-0472">Membrane</keyword>